<dbReference type="InterPro" id="IPR012341">
    <property type="entry name" value="6hp_glycosidase-like_sf"/>
</dbReference>
<protein>
    <recommendedName>
        <fullName evidence="3">Alpha-L-rhamnosidase six-hairpin glycosidase domain-containing protein</fullName>
    </recommendedName>
</protein>
<dbReference type="InterPro" id="IPR008928">
    <property type="entry name" value="6-hairpin_glycosidase_sf"/>
</dbReference>
<dbReference type="SUPFAM" id="SSF48208">
    <property type="entry name" value="Six-hairpin glycosidases"/>
    <property type="match status" value="1"/>
</dbReference>
<comment type="caution">
    <text evidence="1">The sequence shown here is derived from an EMBL/GenBank/DDBJ whole genome shotgun (WGS) entry which is preliminary data.</text>
</comment>
<sequence length="885" mass="100850">MTTEISVSMEWKQAPAKALIRVSNGLLLDGEVIRGDGRWTKEHLFVSSGGACRLNLVLKEQTESGTKKTIVTIETGKHAFSFFLKDVCKRFPIFIPAYGAAVTETEDGRTYEQIEQNIRQKGLVTYLQQMEQEPEESFEEAARHTRSMTCQTWLGTSRDVRIFELGFRGINKDELQWDWVQPRYYGEEVKLPENEGKAVRYHFLLGRGIGCTDPVTRRLEDGVLPIAHTEIADGGIVYKSISFVSMEHSGLRAETLKGTHYLVADGFGFGHMLTAEQESQRQKLLDTEMIQEEETVFYFRVEAVNNTEVPRYAWFKNVIPNGWTLGAGMEYEFDRDQGFAQYGTGRVFAVSLMNGKPMACEEQAILIMPGDKAVYEFRIPHQPVSEERARKLQKQNFSAKHEECRVFWQEKLASSAQVTLPEKRIEEMLQAGLLHLDLVTYGLERRGTLVPSIGVYTAIGSESSPIIQFMDVMGWHDTARRSLQFFFDKQHENGFMQNFGGYMLETGAVLWCVGEHYRYTRDEAWIRQIKPGLLKAYHYLLAWRHKNKTAELRDRGYGMLEGKTADPEDPYHSFMLNGYAYLGLSRLAEVLTHSDPDMSANIRQQAEALKRDICTAFTKSMANSPVVPLGDGSWVPSSPPWVEDQAPLSLYAEAGKWMTHGSILSRDSLLGPLYLIFQEVISPNEEAASSLLQYHTELMFSRNVGFSQPYYSIHPWVHLKRGEVKPFLKAYYNGFAGLADRETYTFWEHYWHASPHKTHEEAWFLMQTRWMLYMEDGQTLRLLPGVPRQWLEDGKVIELRNAVSYYGPITLRVESQSAKGVIIATLECASGRMPAAVVFRLPHPTGGVPNAVFGGIYDKDTESVRIEAFTGKAEIKLQYEVLQQI</sequence>
<organism evidence="1 2">
    <name type="scientific">Paenibacillus eucommiae</name>
    <dbReference type="NCBI Taxonomy" id="1355755"/>
    <lineage>
        <taxon>Bacteria</taxon>
        <taxon>Bacillati</taxon>
        <taxon>Bacillota</taxon>
        <taxon>Bacilli</taxon>
        <taxon>Bacillales</taxon>
        <taxon>Paenibacillaceae</taxon>
        <taxon>Paenibacillus</taxon>
    </lineage>
</organism>
<evidence type="ECO:0000313" key="2">
    <source>
        <dbReference type="Proteomes" id="UP001519287"/>
    </source>
</evidence>
<gene>
    <name evidence="1" type="ORF">J2Z66_000353</name>
</gene>
<evidence type="ECO:0000313" key="1">
    <source>
        <dbReference type="EMBL" id="MBP1988758.1"/>
    </source>
</evidence>
<dbReference type="EMBL" id="JAGGLB010000001">
    <property type="protein sequence ID" value="MBP1988758.1"/>
    <property type="molecule type" value="Genomic_DNA"/>
</dbReference>
<keyword evidence="2" id="KW-1185">Reference proteome</keyword>
<accession>A0ABS4IMG6</accession>
<reference evidence="1 2" key="1">
    <citation type="submission" date="2021-03" db="EMBL/GenBank/DDBJ databases">
        <title>Genomic Encyclopedia of Type Strains, Phase IV (KMG-IV): sequencing the most valuable type-strain genomes for metagenomic binning, comparative biology and taxonomic classification.</title>
        <authorList>
            <person name="Goeker M."/>
        </authorList>
    </citation>
    <scope>NUCLEOTIDE SEQUENCE [LARGE SCALE GENOMIC DNA]</scope>
    <source>
        <strain evidence="1 2">DSM 26048</strain>
    </source>
</reference>
<dbReference type="Gene3D" id="1.50.10.10">
    <property type="match status" value="1"/>
</dbReference>
<proteinExistence type="predicted"/>
<dbReference type="RefSeq" id="WP_209969112.1">
    <property type="nucleotide sequence ID" value="NZ_JAGGLB010000001.1"/>
</dbReference>
<evidence type="ECO:0008006" key="3">
    <source>
        <dbReference type="Google" id="ProtNLM"/>
    </source>
</evidence>
<name>A0ABS4IMG6_9BACL</name>
<dbReference type="Proteomes" id="UP001519287">
    <property type="component" value="Unassembled WGS sequence"/>
</dbReference>